<dbReference type="InterPro" id="IPR009061">
    <property type="entry name" value="DNA-bd_dom_put_sf"/>
</dbReference>
<evidence type="ECO:0000259" key="19">
    <source>
        <dbReference type="PROSITE" id="PS51483"/>
    </source>
</evidence>
<dbReference type="PANTHER" id="PTHR10947:SF0">
    <property type="entry name" value="PHENYLALANINE--TRNA LIGASE BETA SUBUNIT"/>
    <property type="match status" value="1"/>
</dbReference>
<feature type="binding site" evidence="15">
    <location>
        <position position="470"/>
    </location>
    <ligand>
        <name>Mg(2+)</name>
        <dbReference type="ChEBI" id="CHEBI:18420"/>
        <note>shared with alpha subunit</note>
    </ligand>
</feature>
<dbReference type="Pfam" id="PF03484">
    <property type="entry name" value="B5"/>
    <property type="match status" value="1"/>
</dbReference>
<feature type="binding site" evidence="15">
    <location>
        <position position="476"/>
    </location>
    <ligand>
        <name>Mg(2+)</name>
        <dbReference type="ChEBI" id="CHEBI:18420"/>
        <note>shared with alpha subunit</note>
    </ligand>
</feature>
<dbReference type="NCBIfam" id="TIGR00472">
    <property type="entry name" value="pheT_bact"/>
    <property type="match status" value="1"/>
</dbReference>
<keyword evidence="6 15" id="KW-0436">Ligase</keyword>
<comment type="catalytic activity">
    <reaction evidence="14 15">
        <text>tRNA(Phe) + L-phenylalanine + ATP = L-phenylalanyl-tRNA(Phe) + AMP + diphosphate + H(+)</text>
        <dbReference type="Rhea" id="RHEA:19413"/>
        <dbReference type="Rhea" id="RHEA-COMP:9668"/>
        <dbReference type="Rhea" id="RHEA-COMP:9699"/>
        <dbReference type="ChEBI" id="CHEBI:15378"/>
        <dbReference type="ChEBI" id="CHEBI:30616"/>
        <dbReference type="ChEBI" id="CHEBI:33019"/>
        <dbReference type="ChEBI" id="CHEBI:58095"/>
        <dbReference type="ChEBI" id="CHEBI:78442"/>
        <dbReference type="ChEBI" id="CHEBI:78531"/>
        <dbReference type="ChEBI" id="CHEBI:456215"/>
        <dbReference type="EC" id="6.1.1.20"/>
    </reaction>
</comment>
<evidence type="ECO:0000256" key="1">
    <source>
        <dbReference type="ARBA" id="ARBA00004496"/>
    </source>
</evidence>
<dbReference type="PROSITE" id="PS50886">
    <property type="entry name" value="TRBD"/>
    <property type="match status" value="1"/>
</dbReference>
<dbReference type="SUPFAM" id="SSF54991">
    <property type="entry name" value="Anticodon-binding domain of PheRS"/>
    <property type="match status" value="1"/>
</dbReference>
<feature type="domain" description="B5" evidence="19">
    <location>
        <begin position="417"/>
        <end position="492"/>
    </location>
</feature>
<dbReference type="GO" id="GO:0006432">
    <property type="term" value="P:phenylalanyl-tRNA aminoacylation"/>
    <property type="evidence" value="ECO:0007669"/>
    <property type="project" value="UniProtKB-UniRule"/>
</dbReference>
<keyword evidence="11 16" id="KW-0694">RNA-binding</keyword>
<accession>A0AB38A7J0</accession>
<dbReference type="Gene3D" id="3.30.70.380">
    <property type="entry name" value="Ferrodoxin-fold anticodon-binding domain"/>
    <property type="match status" value="1"/>
</dbReference>
<evidence type="ECO:0000256" key="3">
    <source>
        <dbReference type="ARBA" id="ARBA00011209"/>
    </source>
</evidence>
<organism evidence="20 21">
    <name type="scientific">Atopobium minutum</name>
    <dbReference type="NCBI Taxonomy" id="1381"/>
    <lineage>
        <taxon>Bacteria</taxon>
        <taxon>Bacillati</taxon>
        <taxon>Actinomycetota</taxon>
        <taxon>Coriobacteriia</taxon>
        <taxon>Coriobacteriales</taxon>
        <taxon>Atopobiaceae</taxon>
        <taxon>Atopobium</taxon>
    </lineage>
</organism>
<dbReference type="HAMAP" id="MF_00283">
    <property type="entry name" value="Phe_tRNA_synth_beta1"/>
    <property type="match status" value="1"/>
</dbReference>
<dbReference type="InterPro" id="IPR012340">
    <property type="entry name" value="NA-bd_OB-fold"/>
</dbReference>
<reference evidence="20 21" key="1">
    <citation type="submission" date="2016-10" db="EMBL/GenBank/DDBJ databases">
        <authorList>
            <person name="Varghese N."/>
            <person name="Submissions S."/>
        </authorList>
    </citation>
    <scope>NUCLEOTIDE SEQUENCE [LARGE SCALE GENOMIC DNA]</scope>
    <source>
        <strain evidence="20 21">DSM 20586</strain>
    </source>
</reference>
<dbReference type="FunFam" id="2.40.50.140:FF:000045">
    <property type="entry name" value="Phenylalanine--tRNA ligase beta subunit"/>
    <property type="match status" value="1"/>
</dbReference>
<dbReference type="SUPFAM" id="SSF56037">
    <property type="entry name" value="PheT/TilS domain"/>
    <property type="match status" value="1"/>
</dbReference>
<feature type="binding site" evidence="15">
    <location>
        <position position="479"/>
    </location>
    <ligand>
        <name>Mg(2+)</name>
        <dbReference type="ChEBI" id="CHEBI:18420"/>
        <note>shared with alpha subunit</note>
    </ligand>
</feature>
<keyword evidence="13 15" id="KW-0030">Aminoacyl-tRNA synthetase</keyword>
<dbReference type="SUPFAM" id="SSF50249">
    <property type="entry name" value="Nucleic acid-binding proteins"/>
    <property type="match status" value="1"/>
</dbReference>
<dbReference type="InterPro" id="IPR041616">
    <property type="entry name" value="PheRS_beta_core"/>
</dbReference>
<keyword evidence="9 15" id="KW-0067">ATP-binding</keyword>
<dbReference type="Pfam" id="PF03483">
    <property type="entry name" value="B3_4"/>
    <property type="match status" value="1"/>
</dbReference>
<dbReference type="GO" id="GO:0004826">
    <property type="term" value="F:phenylalanine-tRNA ligase activity"/>
    <property type="evidence" value="ECO:0007669"/>
    <property type="project" value="UniProtKB-UniRule"/>
</dbReference>
<comment type="subcellular location">
    <subcellularLocation>
        <location evidence="1 15">Cytoplasm</location>
    </subcellularLocation>
</comment>
<dbReference type="Gene3D" id="3.50.40.10">
    <property type="entry name" value="Phenylalanyl-trna Synthetase, Chain B, domain 3"/>
    <property type="match status" value="1"/>
</dbReference>
<evidence type="ECO:0000256" key="5">
    <source>
        <dbReference type="ARBA" id="ARBA00022555"/>
    </source>
</evidence>
<keyword evidence="12 15" id="KW-0648">Protein biosynthesis</keyword>
<dbReference type="InterPro" id="IPR033714">
    <property type="entry name" value="tRNA_bind_bactPheRS"/>
</dbReference>
<dbReference type="Gene3D" id="3.30.930.10">
    <property type="entry name" value="Bira Bifunctional Protein, Domain 2"/>
    <property type="match status" value="1"/>
</dbReference>
<keyword evidence="4 15" id="KW-0963">Cytoplasm</keyword>
<dbReference type="GO" id="GO:0005524">
    <property type="term" value="F:ATP binding"/>
    <property type="evidence" value="ECO:0007669"/>
    <property type="project" value="UniProtKB-UniRule"/>
</dbReference>
<name>A0AB38A7J0_9ACTN</name>
<dbReference type="AlphaFoldDB" id="A0AB38A7J0"/>
<dbReference type="Pfam" id="PF17759">
    <property type="entry name" value="tRNA_synthFbeta"/>
    <property type="match status" value="1"/>
</dbReference>
<comment type="similarity">
    <text evidence="2 15">Belongs to the phenylalanyl-tRNA synthetase beta subunit family. Type 1 subfamily.</text>
</comment>
<evidence type="ECO:0000256" key="6">
    <source>
        <dbReference type="ARBA" id="ARBA00022598"/>
    </source>
</evidence>
<dbReference type="InterPro" id="IPR045864">
    <property type="entry name" value="aa-tRNA-synth_II/BPL/LPL"/>
</dbReference>
<evidence type="ECO:0000256" key="13">
    <source>
        <dbReference type="ARBA" id="ARBA00023146"/>
    </source>
</evidence>
<evidence type="ECO:0000256" key="12">
    <source>
        <dbReference type="ARBA" id="ARBA00022917"/>
    </source>
</evidence>
<feature type="binding site" evidence="15">
    <location>
        <position position="480"/>
    </location>
    <ligand>
        <name>Mg(2+)</name>
        <dbReference type="ChEBI" id="CHEBI:18420"/>
        <note>shared with alpha subunit</note>
    </ligand>
</feature>
<dbReference type="InterPro" id="IPR005146">
    <property type="entry name" value="B3/B4_tRNA-bd"/>
</dbReference>
<dbReference type="InterPro" id="IPR005147">
    <property type="entry name" value="tRNA_synthase_B5-dom"/>
</dbReference>
<feature type="domain" description="FDX-ACB" evidence="18">
    <location>
        <begin position="724"/>
        <end position="818"/>
    </location>
</feature>
<evidence type="ECO:0000256" key="9">
    <source>
        <dbReference type="ARBA" id="ARBA00022840"/>
    </source>
</evidence>
<dbReference type="InterPro" id="IPR036690">
    <property type="entry name" value="Fdx_antiC-bd_sf"/>
</dbReference>
<dbReference type="EMBL" id="FNSH01000001">
    <property type="protein sequence ID" value="SEB90294.1"/>
    <property type="molecule type" value="Genomic_DNA"/>
</dbReference>
<dbReference type="Proteomes" id="UP000183687">
    <property type="component" value="Unassembled WGS sequence"/>
</dbReference>
<evidence type="ECO:0000256" key="11">
    <source>
        <dbReference type="ARBA" id="ARBA00022884"/>
    </source>
</evidence>
<evidence type="ECO:0000256" key="2">
    <source>
        <dbReference type="ARBA" id="ARBA00008653"/>
    </source>
</evidence>
<dbReference type="Pfam" id="PF03147">
    <property type="entry name" value="FDX-ACB"/>
    <property type="match status" value="1"/>
</dbReference>
<sequence>MRISYEWLKSMVELPENPDDLCREFVRTGTEVEHVEKTGAHLDHVVTGQVMSKLAHPNSDHMWITQICVGEHNLDEAGQPAPLQIVCGAQNFNEGDHIIAALIGAELPGGVKIKKSKLRGVESCGMNCSWRELGLAGQSDGIAILPATAPVGMPIAQYLGLSDVIIDAEMTPNRPDCLSMQGVAVEVGSIYNKDAHFDNPTIAAEKGTPTAELVSVEVADPALCSCYVARVVRNVSIGPSPDWLARRVMAAGARSINNVVDVTNYVMYLTGQPLHAFDLNTVTQQADGKRHIVVRAAQEGEVLTTLDEQKRSLTPDMAVITDNGQTPLALAGVMGGLDSEVREGTVDVLLESAVFDAGHVSRTSRNLDLMSEASIRFERKVDPTGCVAAANIAAALFEQCCGAEVCPGYVECKTAEFEPASICLHPDRVRALCGAPISNKEMETFLTRLGCSIDSSLEPWKVVAPSNRPDLTREADLIEEVLRLWGMDRVEPTLPAARNHHGGLTKDQVRVRAMGATLRACGLNETSTYCFADHRDLELLAMPEEGRGLPVVLLNPLVAGQSEMRRSMLPGLLRSVAYNLDHGVANVALYEMGRCFFASADASQPAEPSFVAGVLCGQNCLPSWNAKPKTYDFFDAKGIVEQLVASLHIQKIRFVPADPEQYPWLQPGRSAQIFAGKDLLGWIGNVHPNSLVNFGIETDVVAFELAQDALLRGASHSYAYQEVPTLPGVTMDIALLVPEDVTAQTLMQRVNSAGGKLLAEARLFDVYRDPLLIAAGKKSMTVSLVYRAADHTLSSKEVEAAHSKFIEKLKRSLGAELRG</sequence>
<feature type="domain" description="TRNA-binding" evidence="17">
    <location>
        <begin position="39"/>
        <end position="156"/>
    </location>
</feature>
<comment type="subunit">
    <text evidence="3 15">Tetramer of two alpha and two beta subunits.</text>
</comment>
<evidence type="ECO:0000256" key="16">
    <source>
        <dbReference type="PROSITE-ProRule" id="PRU00209"/>
    </source>
</evidence>
<evidence type="ECO:0000256" key="15">
    <source>
        <dbReference type="HAMAP-Rule" id="MF_00283"/>
    </source>
</evidence>
<evidence type="ECO:0000256" key="4">
    <source>
        <dbReference type="ARBA" id="ARBA00022490"/>
    </source>
</evidence>
<evidence type="ECO:0000256" key="7">
    <source>
        <dbReference type="ARBA" id="ARBA00022723"/>
    </source>
</evidence>
<dbReference type="Gene3D" id="2.40.50.140">
    <property type="entry name" value="Nucleic acid-binding proteins"/>
    <property type="match status" value="1"/>
</dbReference>
<gene>
    <name evidence="15" type="primary">pheT</name>
    <name evidence="20" type="ORF">SAMN04489746_1254</name>
</gene>
<dbReference type="CDD" id="cd00769">
    <property type="entry name" value="PheRS_beta_core"/>
    <property type="match status" value="1"/>
</dbReference>
<keyword evidence="8 15" id="KW-0547">Nucleotide-binding</keyword>
<dbReference type="InterPro" id="IPR020825">
    <property type="entry name" value="Phe-tRNA_synthase-like_B3/B4"/>
</dbReference>
<proteinExistence type="inferred from homology"/>
<evidence type="ECO:0000313" key="20">
    <source>
        <dbReference type="EMBL" id="SEB90294.1"/>
    </source>
</evidence>
<dbReference type="EC" id="6.1.1.20" evidence="15"/>
<dbReference type="SUPFAM" id="SSF46955">
    <property type="entry name" value="Putative DNA-binding domain"/>
    <property type="match status" value="1"/>
</dbReference>
<dbReference type="InterPro" id="IPR045060">
    <property type="entry name" value="Phe-tRNA-ligase_IIc_bsu"/>
</dbReference>
<dbReference type="SUPFAM" id="SSF55681">
    <property type="entry name" value="Class II aaRS and biotin synthetases"/>
    <property type="match status" value="1"/>
</dbReference>
<dbReference type="PROSITE" id="PS51447">
    <property type="entry name" value="FDX_ACB"/>
    <property type="match status" value="1"/>
</dbReference>
<evidence type="ECO:0000256" key="10">
    <source>
        <dbReference type="ARBA" id="ARBA00022842"/>
    </source>
</evidence>
<keyword evidence="5 16" id="KW-0820">tRNA-binding</keyword>
<dbReference type="Gene3D" id="3.30.56.10">
    <property type="match status" value="2"/>
</dbReference>
<dbReference type="InterPro" id="IPR005121">
    <property type="entry name" value="Fdx_antiC-bd"/>
</dbReference>
<dbReference type="SMART" id="SM00873">
    <property type="entry name" value="B3_4"/>
    <property type="match status" value="1"/>
</dbReference>
<evidence type="ECO:0000259" key="17">
    <source>
        <dbReference type="PROSITE" id="PS50886"/>
    </source>
</evidence>
<evidence type="ECO:0000259" key="18">
    <source>
        <dbReference type="PROSITE" id="PS51447"/>
    </source>
</evidence>
<dbReference type="InterPro" id="IPR002547">
    <property type="entry name" value="tRNA-bd_dom"/>
</dbReference>
<protein>
    <recommendedName>
        <fullName evidence="15">Phenylalanine--tRNA ligase beta subunit</fullName>
        <ecNumber evidence="15">6.1.1.20</ecNumber>
    </recommendedName>
    <alternativeName>
        <fullName evidence="15">Phenylalanyl-tRNA synthetase beta subunit</fullName>
        <shortName evidence="15">PheRS</shortName>
    </alternativeName>
</protein>
<dbReference type="Pfam" id="PF01588">
    <property type="entry name" value="tRNA_bind"/>
    <property type="match status" value="1"/>
</dbReference>
<dbReference type="PANTHER" id="PTHR10947">
    <property type="entry name" value="PHENYLALANYL-TRNA SYNTHETASE BETA CHAIN AND LEUCINE-RICH REPEAT-CONTAINING PROTEIN 47"/>
    <property type="match status" value="1"/>
</dbReference>
<evidence type="ECO:0000256" key="8">
    <source>
        <dbReference type="ARBA" id="ARBA00022741"/>
    </source>
</evidence>
<comment type="cofactor">
    <cofactor evidence="15">
        <name>Mg(2+)</name>
        <dbReference type="ChEBI" id="CHEBI:18420"/>
    </cofactor>
    <text evidence="15">Binds 2 magnesium ions per tetramer.</text>
</comment>
<keyword evidence="10 15" id="KW-0460">Magnesium</keyword>
<dbReference type="InterPro" id="IPR004532">
    <property type="entry name" value="Phe-tRNA-ligase_IIc_bsu_bact"/>
</dbReference>
<evidence type="ECO:0000313" key="21">
    <source>
        <dbReference type="Proteomes" id="UP000183687"/>
    </source>
</evidence>
<dbReference type="SMART" id="SM00896">
    <property type="entry name" value="FDX-ACB"/>
    <property type="match status" value="1"/>
</dbReference>
<comment type="caution">
    <text evidence="20">The sequence shown here is derived from an EMBL/GenBank/DDBJ whole genome shotgun (WGS) entry which is preliminary data.</text>
</comment>
<dbReference type="GO" id="GO:0000049">
    <property type="term" value="F:tRNA binding"/>
    <property type="evidence" value="ECO:0007669"/>
    <property type="project" value="UniProtKB-UniRule"/>
</dbReference>
<dbReference type="GO" id="GO:0009328">
    <property type="term" value="C:phenylalanine-tRNA ligase complex"/>
    <property type="evidence" value="ECO:0007669"/>
    <property type="project" value="TreeGrafter"/>
</dbReference>
<evidence type="ECO:0000256" key="14">
    <source>
        <dbReference type="ARBA" id="ARBA00049255"/>
    </source>
</evidence>
<dbReference type="CDD" id="cd02796">
    <property type="entry name" value="tRNA_bind_bactPheRS"/>
    <property type="match status" value="1"/>
</dbReference>
<dbReference type="PROSITE" id="PS51483">
    <property type="entry name" value="B5"/>
    <property type="match status" value="1"/>
</dbReference>
<keyword evidence="7 15" id="KW-0479">Metal-binding</keyword>
<dbReference type="GO" id="GO:0000287">
    <property type="term" value="F:magnesium ion binding"/>
    <property type="evidence" value="ECO:0007669"/>
    <property type="project" value="UniProtKB-UniRule"/>
</dbReference>
<dbReference type="RefSeq" id="WP_002564079.1">
    <property type="nucleotide sequence ID" value="NZ_CALJSN010000009.1"/>
</dbReference>
<dbReference type="SMART" id="SM00874">
    <property type="entry name" value="B5"/>
    <property type="match status" value="1"/>
</dbReference>